<sequence length="158" mass="18030">MRLTALSFAMILALALISLSLKVVRYTQEMSTLEHVALEQQFIESVARSEWRIKNKTPMNTNESSYIYILQNESCSNPVMVSILGRDASDKYLLAQYLQQDDIVFLLNGKEVKHLSTPKLYIMSVQSNIERLYDESKPLPLALSVYNETDSAQCNFVL</sequence>
<dbReference type="RefSeq" id="WP_045395589.1">
    <property type="nucleotide sequence ID" value="NZ_BBKG01000009.1"/>
</dbReference>
<evidence type="ECO:0000313" key="1">
    <source>
        <dbReference type="EMBL" id="WDG10411.1"/>
    </source>
</evidence>
<proteinExistence type="predicted"/>
<accession>A0AAQ3B1U5</accession>
<protein>
    <submittedName>
        <fullName evidence="1">Uncharacterized protein</fullName>
    </submittedName>
</protein>
<dbReference type="Proteomes" id="UP001219537">
    <property type="component" value="Chromosome 2"/>
</dbReference>
<evidence type="ECO:0000313" key="2">
    <source>
        <dbReference type="Proteomes" id="UP001219537"/>
    </source>
</evidence>
<organism evidence="1 2">
    <name type="scientific">Vibrio campbellii</name>
    <dbReference type="NCBI Taxonomy" id="680"/>
    <lineage>
        <taxon>Bacteria</taxon>
        <taxon>Pseudomonadati</taxon>
        <taxon>Pseudomonadota</taxon>
        <taxon>Gammaproteobacteria</taxon>
        <taxon>Vibrionales</taxon>
        <taxon>Vibrionaceae</taxon>
        <taxon>Vibrio</taxon>
    </lineage>
</organism>
<dbReference type="EMBL" id="CP117989">
    <property type="protein sequence ID" value="WDG10411.1"/>
    <property type="molecule type" value="Genomic_DNA"/>
</dbReference>
<gene>
    <name evidence="1" type="ORF">PUN50_23880</name>
</gene>
<dbReference type="AlphaFoldDB" id="A0AAQ3B1U5"/>
<reference evidence="1" key="1">
    <citation type="submission" date="2023-02" db="EMBL/GenBank/DDBJ databases">
        <title>Isolation, identification, and genome analysis of Vibrio campbellii in the Penaeus vannamei larvae stage.</title>
        <authorList>
            <person name="Huang T."/>
            <person name="Zhang B."/>
        </authorList>
    </citation>
    <scope>NUCLEOTIDE SEQUENCE</scope>
    <source>
        <strain evidence="1">20220413_1</strain>
    </source>
</reference>
<name>A0AAQ3B1U5_9VIBR</name>